<accession>A0A9X0PGT5</accession>
<feature type="transmembrane region" description="Helical" evidence="1">
    <location>
        <begin position="239"/>
        <end position="268"/>
    </location>
</feature>
<sequence length="626" mass="72605">MKRIILILAVAISLIINFVVIDSVKSLSFYNAVEKQSEKVRFAFDKDKAYSKNASTYFESLSKKYNVAITKVTYLSDDKVAINTTDQQLKQKATHNHTLNLFDRHLHIKVYNLKDTNLSEEGTYFFKGDTESVQKVIELINRNVGSTEKVENTVSQHIQIDAFSIILSTLFLFIFLAVLIHSLQNRKSDGKLLYDLGYSWWHQLQFLLADFKYYAFGYVGINIVLSALVYIFIYKDVHLTKVVLIALCTSIVLMVTCIAMMSVVLAIYTKQYAKNMKQSAPFLMMYTYMTLAVMAVIFLSLSSQNLVQNYRNYKFQQSSIKYWDVSKNAYKTLVSDQGQLKNEKLAEQLGKHLKDYYNSAYNKGFIIDVGNFYNTDGRPLYKLNEKENANIEPDGKTITIDINYLKTHKRHTIQGQNVLDDIQRDSRTQNIIVPIKYKQYEKEIEVQFKDHFAFLKNEDISNDKQKENLNINIIWVDNNVGYPTYDFEVGGRKNTLIAPIAIVETGNTALRNFETYFSTRYVFKSKSDDPYSTIKKGLEKFHVDGYIPSVESVYDAKFDEINRLKVKTSQYAVLALLTTLTFIVMTFTFIRLYFTSYQHKIFIKHTLGYSYFQIHKPILTFLLLLN</sequence>
<feature type="non-terminal residue" evidence="2">
    <location>
        <position position="626"/>
    </location>
</feature>
<evidence type="ECO:0008006" key="4">
    <source>
        <dbReference type="Google" id="ProtNLM"/>
    </source>
</evidence>
<protein>
    <recommendedName>
        <fullName evidence="4">Bacteriocin-associated integral membrane family protein</fullName>
    </recommendedName>
</protein>
<dbReference type="RefSeq" id="WP_182281294.1">
    <property type="nucleotide sequence ID" value="NZ_JABTCN010000055.1"/>
</dbReference>
<feature type="transmembrane region" description="Helical" evidence="1">
    <location>
        <begin position="213"/>
        <end position="233"/>
    </location>
</feature>
<proteinExistence type="predicted"/>
<evidence type="ECO:0000313" key="2">
    <source>
        <dbReference type="EMBL" id="MBA8777511.1"/>
    </source>
</evidence>
<name>A0A9X0PGT5_9STAP</name>
<keyword evidence="1" id="KW-1133">Transmembrane helix</keyword>
<gene>
    <name evidence="2" type="ORF">HR081_11590</name>
</gene>
<evidence type="ECO:0000256" key="1">
    <source>
        <dbReference type="SAM" id="Phobius"/>
    </source>
</evidence>
<keyword evidence="1" id="KW-0472">Membrane</keyword>
<organism evidence="2 3">
    <name type="scientific">Staphylococcus coagulans</name>
    <dbReference type="NCBI Taxonomy" id="74706"/>
    <lineage>
        <taxon>Bacteria</taxon>
        <taxon>Bacillati</taxon>
        <taxon>Bacillota</taxon>
        <taxon>Bacilli</taxon>
        <taxon>Bacillales</taxon>
        <taxon>Staphylococcaceae</taxon>
        <taxon>Staphylococcus</taxon>
    </lineage>
</organism>
<comment type="caution">
    <text evidence="2">The sequence shown here is derived from an EMBL/GenBank/DDBJ whole genome shotgun (WGS) entry which is preliminary data.</text>
</comment>
<dbReference type="Proteomes" id="UP000524893">
    <property type="component" value="Unassembled WGS sequence"/>
</dbReference>
<feature type="transmembrane region" description="Helical" evidence="1">
    <location>
        <begin position="280"/>
        <end position="301"/>
    </location>
</feature>
<evidence type="ECO:0000313" key="3">
    <source>
        <dbReference type="Proteomes" id="UP000524893"/>
    </source>
</evidence>
<reference evidence="2 3" key="1">
    <citation type="journal article" date="2020" name="Access Microbiol">
        <title>Isolation and genome sequencing of Staphylococcus schleiferi subspecies coagulans from Antarctic seals.</title>
        <authorList>
            <person name="Foster G."/>
            <person name="Robb A."/>
            <person name="Paterson G.K."/>
        </authorList>
    </citation>
    <scope>NUCLEOTIDE SEQUENCE [LARGE SCALE GENOMIC DNA]</scope>
    <source>
        <strain evidence="2 3">M615/02/4</strain>
    </source>
</reference>
<dbReference type="AlphaFoldDB" id="A0A9X0PGT5"/>
<keyword evidence="1" id="KW-0812">Transmembrane</keyword>
<feature type="transmembrane region" description="Helical" evidence="1">
    <location>
        <begin position="571"/>
        <end position="594"/>
    </location>
</feature>
<feature type="transmembrane region" description="Helical" evidence="1">
    <location>
        <begin position="162"/>
        <end position="183"/>
    </location>
</feature>
<dbReference type="EMBL" id="JABTCN010000055">
    <property type="protein sequence ID" value="MBA8777511.1"/>
    <property type="molecule type" value="Genomic_DNA"/>
</dbReference>